<proteinExistence type="predicted"/>
<dbReference type="EMBL" id="JAFFHB010000006">
    <property type="protein sequence ID" value="KAK4664851.1"/>
    <property type="molecule type" value="Genomic_DNA"/>
</dbReference>
<evidence type="ECO:0000313" key="2">
    <source>
        <dbReference type="EMBL" id="KAK4664851.1"/>
    </source>
</evidence>
<feature type="region of interest" description="Disordered" evidence="1">
    <location>
        <begin position="99"/>
        <end position="121"/>
    </location>
</feature>
<reference evidence="2 3" key="1">
    <citation type="journal article" date="2023" name="bioRxiv">
        <title>High-quality genome assemblies of four members of thePodospora anserinaspecies complex.</title>
        <authorList>
            <person name="Ament-Velasquez S.L."/>
            <person name="Vogan A.A."/>
            <person name="Wallerman O."/>
            <person name="Hartmann F."/>
            <person name="Gautier V."/>
            <person name="Silar P."/>
            <person name="Giraud T."/>
            <person name="Johannesson H."/>
        </authorList>
    </citation>
    <scope>NUCLEOTIDE SEQUENCE [LARGE SCALE GENOMIC DNA]</scope>
    <source>
        <strain evidence="2 3">CBS 411.78</strain>
    </source>
</reference>
<sequence length="121" mass="13703">MPKNANRHCWNPQGLVRRPAQQPEHHRTSTTHTLSTHIYKLLKTSFHPLVDNKFPAAVPPVTLPITLPTTNSDQTTSNEDPTPTTALLTDLYQHTCQIRSPPQVTMNRHPQQPAHPAQHQF</sequence>
<dbReference type="RefSeq" id="XP_062764817.1">
    <property type="nucleotide sequence ID" value="XM_062906031.1"/>
</dbReference>
<organism evidence="2 3">
    <name type="scientific">Podospora pseudopauciseta</name>
    <dbReference type="NCBI Taxonomy" id="2093780"/>
    <lineage>
        <taxon>Eukaryota</taxon>
        <taxon>Fungi</taxon>
        <taxon>Dikarya</taxon>
        <taxon>Ascomycota</taxon>
        <taxon>Pezizomycotina</taxon>
        <taxon>Sordariomycetes</taxon>
        <taxon>Sordariomycetidae</taxon>
        <taxon>Sordariales</taxon>
        <taxon>Podosporaceae</taxon>
        <taxon>Podospora</taxon>
    </lineage>
</organism>
<dbReference type="GeneID" id="87926170"/>
<feature type="region of interest" description="Disordered" evidence="1">
    <location>
        <begin position="59"/>
        <end position="84"/>
    </location>
</feature>
<feature type="compositionally biased region" description="Polar residues" evidence="1">
    <location>
        <begin position="99"/>
        <end position="108"/>
    </location>
</feature>
<name>A0ABR0HAE3_9PEZI</name>
<protein>
    <submittedName>
        <fullName evidence="2">Uncharacterized protein</fullName>
    </submittedName>
</protein>
<feature type="region of interest" description="Disordered" evidence="1">
    <location>
        <begin position="1"/>
        <end position="32"/>
    </location>
</feature>
<comment type="caution">
    <text evidence="2">The sequence shown here is derived from an EMBL/GenBank/DDBJ whole genome shotgun (WGS) entry which is preliminary data.</text>
</comment>
<keyword evidence="3" id="KW-1185">Reference proteome</keyword>
<feature type="compositionally biased region" description="Low complexity" evidence="1">
    <location>
        <begin position="109"/>
        <end position="121"/>
    </location>
</feature>
<evidence type="ECO:0000313" key="3">
    <source>
        <dbReference type="Proteomes" id="UP001326199"/>
    </source>
</evidence>
<dbReference type="Proteomes" id="UP001326199">
    <property type="component" value="Unassembled WGS sequence"/>
</dbReference>
<evidence type="ECO:0000256" key="1">
    <source>
        <dbReference type="SAM" id="MobiDB-lite"/>
    </source>
</evidence>
<gene>
    <name evidence="2" type="ORF">QC763_0075040</name>
</gene>
<accession>A0ABR0HAE3</accession>